<protein>
    <recommendedName>
        <fullName evidence="5">DUF732 domain-containing protein</fullName>
    </recommendedName>
</protein>
<name>A0A7I7XNN1_9MYCO</name>
<proteinExistence type="predicted"/>
<sequence>MRTPLLLAATAVLAVGSLAGCARTIPGTVAMTTELGPDADASSPSSPSLPPGSALSVTCAQYLQLDVGTQTELIQEILQNGTSTLSPGDAAVAKTLADAVCTFLPQSSVADILLGETPP</sequence>
<evidence type="ECO:0000256" key="2">
    <source>
        <dbReference type="SAM" id="SignalP"/>
    </source>
</evidence>
<accession>A0A7I7XNN1</accession>
<evidence type="ECO:0008006" key="5">
    <source>
        <dbReference type="Google" id="ProtNLM"/>
    </source>
</evidence>
<feature type="compositionally biased region" description="Low complexity" evidence="1">
    <location>
        <begin position="35"/>
        <end position="53"/>
    </location>
</feature>
<keyword evidence="2" id="KW-0732">Signal</keyword>
<dbReference type="KEGG" id="mmag:MMAD_51460"/>
<feature type="chain" id="PRO_5039203887" description="DUF732 domain-containing protein" evidence="2">
    <location>
        <begin position="23"/>
        <end position="119"/>
    </location>
</feature>
<dbReference type="AlphaFoldDB" id="A0A7I7XNN1"/>
<feature type="region of interest" description="Disordered" evidence="1">
    <location>
        <begin position="33"/>
        <end position="53"/>
    </location>
</feature>
<dbReference type="Proteomes" id="UP000466517">
    <property type="component" value="Chromosome"/>
</dbReference>
<reference evidence="3 4" key="1">
    <citation type="journal article" date="2019" name="Emerg. Microbes Infect.">
        <title>Comprehensive subspecies identification of 175 nontuberculous mycobacteria species based on 7547 genomic profiles.</title>
        <authorList>
            <person name="Matsumoto Y."/>
            <person name="Kinjo T."/>
            <person name="Motooka D."/>
            <person name="Nabeya D."/>
            <person name="Jung N."/>
            <person name="Uechi K."/>
            <person name="Horii T."/>
            <person name="Iida T."/>
            <person name="Fujita J."/>
            <person name="Nakamura S."/>
        </authorList>
    </citation>
    <scope>NUCLEOTIDE SEQUENCE [LARGE SCALE GENOMIC DNA]</scope>
    <source>
        <strain evidence="3 4">JCM 13574</strain>
    </source>
</reference>
<dbReference type="EMBL" id="AP022610">
    <property type="protein sequence ID" value="BBZ30851.1"/>
    <property type="molecule type" value="Genomic_DNA"/>
</dbReference>
<keyword evidence="4" id="KW-1185">Reference proteome</keyword>
<evidence type="ECO:0000313" key="4">
    <source>
        <dbReference type="Proteomes" id="UP000466517"/>
    </source>
</evidence>
<feature type="signal peptide" evidence="2">
    <location>
        <begin position="1"/>
        <end position="22"/>
    </location>
</feature>
<dbReference type="PROSITE" id="PS51257">
    <property type="entry name" value="PROKAR_LIPOPROTEIN"/>
    <property type="match status" value="1"/>
</dbReference>
<evidence type="ECO:0000256" key="1">
    <source>
        <dbReference type="SAM" id="MobiDB-lite"/>
    </source>
</evidence>
<evidence type="ECO:0000313" key="3">
    <source>
        <dbReference type="EMBL" id="BBZ30851.1"/>
    </source>
</evidence>
<dbReference type="RefSeq" id="WP_163742621.1">
    <property type="nucleotide sequence ID" value="NZ_AP022610.1"/>
</dbReference>
<organism evidence="3 4">
    <name type="scientific">Mycolicibacterium madagascariense</name>
    <dbReference type="NCBI Taxonomy" id="212765"/>
    <lineage>
        <taxon>Bacteria</taxon>
        <taxon>Bacillati</taxon>
        <taxon>Actinomycetota</taxon>
        <taxon>Actinomycetes</taxon>
        <taxon>Mycobacteriales</taxon>
        <taxon>Mycobacteriaceae</taxon>
        <taxon>Mycolicibacterium</taxon>
    </lineage>
</organism>
<gene>
    <name evidence="3" type="ORF">MMAD_51460</name>
</gene>